<dbReference type="EMBL" id="AWVJ01000093">
    <property type="protein sequence ID" value="ERK46921.1"/>
    <property type="molecule type" value="Genomic_DNA"/>
</dbReference>
<organism evidence="3 4">
    <name type="scientific">Eubacterium ramulus ATCC 29099</name>
    <dbReference type="NCBI Taxonomy" id="1256908"/>
    <lineage>
        <taxon>Bacteria</taxon>
        <taxon>Bacillati</taxon>
        <taxon>Bacillota</taxon>
        <taxon>Clostridia</taxon>
        <taxon>Eubacteriales</taxon>
        <taxon>Eubacteriaceae</taxon>
        <taxon>Eubacterium</taxon>
    </lineage>
</organism>
<feature type="transmembrane region" description="Helical" evidence="1">
    <location>
        <begin position="209"/>
        <end position="230"/>
    </location>
</feature>
<keyword evidence="1" id="KW-0472">Membrane</keyword>
<keyword evidence="1" id="KW-0812">Transmembrane</keyword>
<proteinExistence type="predicted"/>
<evidence type="ECO:0000259" key="2">
    <source>
        <dbReference type="Pfam" id="PF19701"/>
    </source>
</evidence>
<gene>
    <name evidence="3" type="ORF">HMPREF0373_01571</name>
</gene>
<name>U2PS38_EUBRA</name>
<dbReference type="eggNOG" id="ENOG50344KQ">
    <property type="taxonomic scope" value="Bacteria"/>
</dbReference>
<accession>U2PS38</accession>
<dbReference type="AlphaFoldDB" id="U2PS38"/>
<evidence type="ECO:0000313" key="3">
    <source>
        <dbReference type="EMBL" id="ERK46921.1"/>
    </source>
</evidence>
<feature type="transmembrane region" description="Helical" evidence="1">
    <location>
        <begin position="162"/>
        <end position="189"/>
    </location>
</feature>
<protein>
    <submittedName>
        <fullName evidence="3">Beta-grasp domain protein</fullName>
    </submittedName>
</protein>
<evidence type="ECO:0000313" key="4">
    <source>
        <dbReference type="Proteomes" id="UP000016608"/>
    </source>
</evidence>
<reference evidence="3 4" key="1">
    <citation type="submission" date="2013-06" db="EMBL/GenBank/DDBJ databases">
        <authorList>
            <person name="Weinstock G."/>
            <person name="Sodergren E."/>
            <person name="Lobos E.A."/>
            <person name="Fulton L."/>
            <person name="Fulton R."/>
            <person name="Courtney L."/>
            <person name="Fronick C."/>
            <person name="O'Laughlin M."/>
            <person name="Godfrey J."/>
            <person name="Wilson R.M."/>
            <person name="Miner T."/>
            <person name="Farmer C."/>
            <person name="Delehaunty K."/>
            <person name="Cordes M."/>
            <person name="Minx P."/>
            <person name="Tomlinson C."/>
            <person name="Chen J."/>
            <person name="Wollam A."/>
            <person name="Pepin K.H."/>
            <person name="Bhonagiri V."/>
            <person name="Zhang X."/>
            <person name="Warren W."/>
            <person name="Mitreva M."/>
            <person name="Mardis E.R."/>
            <person name="Wilson R.K."/>
        </authorList>
    </citation>
    <scope>NUCLEOTIDE SEQUENCE [LARGE SCALE GENOMIC DNA]</scope>
    <source>
        <strain evidence="3 4">ATCC 29099</strain>
    </source>
</reference>
<dbReference type="HOGENOM" id="CLU_1198317_0_0_9"/>
<comment type="caution">
    <text evidence="3">The sequence shown here is derived from an EMBL/GenBank/DDBJ whole genome shotgun (WGS) entry which is preliminary data.</text>
</comment>
<evidence type="ECO:0000256" key="1">
    <source>
        <dbReference type="SAM" id="Phobius"/>
    </source>
</evidence>
<dbReference type="Proteomes" id="UP000016608">
    <property type="component" value="Unassembled WGS sequence"/>
</dbReference>
<keyword evidence="1" id="KW-1133">Transmembrane helix</keyword>
<dbReference type="PATRIC" id="fig|1256908.3.peg.1457"/>
<keyword evidence="4" id="KW-1185">Reference proteome</keyword>
<feature type="domain" description="DUF6199" evidence="2">
    <location>
        <begin position="167"/>
        <end position="223"/>
    </location>
</feature>
<dbReference type="InterPro" id="IPR045679">
    <property type="entry name" value="DUF6199"/>
</dbReference>
<sequence length="231" mass="26457">MVFLKRRGLMNKGKKAIKVVIAILIAAVAFGYGGYTTMRPGVYVGDDFFYEKSSSRYEQDASNYIEQTSDHEFTVVSHDKKQEISYEIEKEQITFYFPDQTVSGSWDTDQKELYDNGVPVLQNGNMEFSEDGVNISQDMDAERYSYALCRIIYDNKETISTWYMNILGLFLYILGIICAIYPEECYFFLKKWQFKNGELSDLGRLWQQVGGGIIAAMGIFIMSGMAMLLAK</sequence>
<dbReference type="Pfam" id="PF19701">
    <property type="entry name" value="DUF6199"/>
    <property type="match status" value="1"/>
</dbReference>
<feature type="transmembrane region" description="Helical" evidence="1">
    <location>
        <begin position="16"/>
        <end position="35"/>
    </location>
</feature>